<dbReference type="Proteomes" id="UP000887104">
    <property type="component" value="Unassembled WGS sequence"/>
</dbReference>
<name>A0ABQ4PE19_9GAMM</name>
<evidence type="ECO:0000313" key="2">
    <source>
        <dbReference type="EMBL" id="GIU45669.1"/>
    </source>
</evidence>
<evidence type="ECO:0000256" key="1">
    <source>
        <dbReference type="SAM" id="SignalP"/>
    </source>
</evidence>
<keyword evidence="3" id="KW-1185">Reference proteome</keyword>
<keyword evidence="1" id="KW-0732">Signal</keyword>
<gene>
    <name evidence="2" type="ORF">TUM4438_19670</name>
</gene>
<sequence length="259" mass="29830">MKLSYPLLTTLLILSWLQPHNSSANELTYLIIANQAEPFQINSSNYQANSGIISDVVAALANKKNLTITTHVMPFKRYIHEIEKNTYTNWISYGSPLWRLEKQHWAQNKRLSKQALFRARHSLVQRHDDPTHYAKVEDLFGKTVILLKGFDYPGVMPFIKTGQIKKVDVKSHQSALKALTSKRDDVFIEMDSRIRYALKQHNIDRTSLKLTDVPLITPSLDIHLSFGDEVSQDTIDWIDDQIIIMKANAQLEAIINRYQ</sequence>
<organism evidence="2 3">
    <name type="scientific">Shewanella sairae</name>
    <dbReference type="NCBI Taxonomy" id="190310"/>
    <lineage>
        <taxon>Bacteria</taxon>
        <taxon>Pseudomonadati</taxon>
        <taxon>Pseudomonadota</taxon>
        <taxon>Gammaproteobacteria</taxon>
        <taxon>Alteromonadales</taxon>
        <taxon>Shewanellaceae</taxon>
        <taxon>Shewanella</taxon>
    </lineage>
</organism>
<feature type="signal peptide" evidence="1">
    <location>
        <begin position="1"/>
        <end position="24"/>
    </location>
</feature>
<proteinExistence type="predicted"/>
<feature type="chain" id="PRO_5047086546" evidence="1">
    <location>
        <begin position="25"/>
        <end position="259"/>
    </location>
</feature>
<dbReference type="Gene3D" id="3.40.190.10">
    <property type="entry name" value="Periplasmic binding protein-like II"/>
    <property type="match status" value="2"/>
</dbReference>
<protein>
    <submittedName>
        <fullName evidence="2">Amino acid ABC transporter</fullName>
    </submittedName>
</protein>
<reference evidence="2" key="1">
    <citation type="submission" date="2021-05" db="EMBL/GenBank/DDBJ databases">
        <title>Molecular characterization for Shewanella algae harboring chromosomal blaOXA-55-like strains isolated from clinical and environment sample.</title>
        <authorList>
            <person name="Ohama Y."/>
            <person name="Aoki K."/>
            <person name="Harada S."/>
            <person name="Moriya K."/>
            <person name="Ishii Y."/>
            <person name="Tateda K."/>
        </authorList>
    </citation>
    <scope>NUCLEOTIDE SEQUENCE</scope>
    <source>
        <strain evidence="2">JCM 11563</strain>
    </source>
</reference>
<evidence type="ECO:0000313" key="3">
    <source>
        <dbReference type="Proteomes" id="UP000887104"/>
    </source>
</evidence>
<comment type="caution">
    <text evidence="2">The sequence shown here is derived from an EMBL/GenBank/DDBJ whole genome shotgun (WGS) entry which is preliminary data.</text>
</comment>
<dbReference type="SUPFAM" id="SSF53850">
    <property type="entry name" value="Periplasmic binding protein-like II"/>
    <property type="match status" value="1"/>
</dbReference>
<accession>A0ABQ4PE19</accession>
<dbReference type="EMBL" id="BPEY01000030">
    <property type="protein sequence ID" value="GIU45669.1"/>
    <property type="molecule type" value="Genomic_DNA"/>
</dbReference>
<dbReference type="RefSeq" id="WP_220781017.1">
    <property type="nucleotide sequence ID" value="NZ_BPEY01000030.1"/>
</dbReference>